<dbReference type="PANTHER" id="PTHR30576:SF0">
    <property type="entry name" value="UNDECAPRENYL-PHOSPHATE N-ACETYLGALACTOSAMINYL 1-PHOSPHATE TRANSFERASE-RELATED"/>
    <property type="match status" value="1"/>
</dbReference>
<dbReference type="Proteomes" id="UP000036520">
    <property type="component" value="Chromosome"/>
</dbReference>
<dbReference type="AlphaFoldDB" id="A0A0H4P6Q9"/>
<evidence type="ECO:0000256" key="2">
    <source>
        <dbReference type="SAM" id="Phobius"/>
    </source>
</evidence>
<gene>
    <name evidence="4" type="ORF">CA2015_0663</name>
</gene>
<dbReference type="STRING" id="320787.CA2015_0663"/>
<dbReference type="EMBL" id="CP012040">
    <property type="protein sequence ID" value="AKP50126.1"/>
    <property type="molecule type" value="Genomic_DNA"/>
</dbReference>
<keyword evidence="2" id="KW-0472">Membrane</keyword>
<dbReference type="PANTHER" id="PTHR30576">
    <property type="entry name" value="COLANIC BIOSYNTHESIS UDP-GLUCOSE LIPID CARRIER TRANSFERASE"/>
    <property type="match status" value="1"/>
</dbReference>
<dbReference type="OrthoDB" id="9808602at2"/>
<name>A0A0H4P6Q9_9BACT</name>
<evidence type="ECO:0000313" key="5">
    <source>
        <dbReference type="Proteomes" id="UP000036520"/>
    </source>
</evidence>
<feature type="domain" description="Bacterial sugar transferase" evidence="3">
    <location>
        <begin position="39"/>
        <end position="223"/>
    </location>
</feature>
<keyword evidence="5" id="KW-1185">Reference proteome</keyword>
<dbReference type="InterPro" id="IPR003362">
    <property type="entry name" value="Bact_transf"/>
</dbReference>
<keyword evidence="4" id="KW-0808">Transferase</keyword>
<accession>A0A0H4P6Q9</accession>
<evidence type="ECO:0000256" key="1">
    <source>
        <dbReference type="ARBA" id="ARBA00006464"/>
    </source>
</evidence>
<keyword evidence="2" id="KW-0812">Transmembrane</keyword>
<dbReference type="KEGG" id="camu:CA2015_0663"/>
<protein>
    <submittedName>
        <fullName evidence="4">Undecaprenyl-phosphate galactosephosphotransferase</fullName>
    </submittedName>
</protein>
<evidence type="ECO:0000259" key="3">
    <source>
        <dbReference type="Pfam" id="PF02397"/>
    </source>
</evidence>
<evidence type="ECO:0000313" key="4">
    <source>
        <dbReference type="EMBL" id="AKP50126.1"/>
    </source>
</evidence>
<reference evidence="4 5" key="1">
    <citation type="submission" date="2015-07" db="EMBL/GenBank/DDBJ databases">
        <authorList>
            <person name="Kim K.M."/>
        </authorList>
    </citation>
    <scope>NUCLEOTIDE SEQUENCE [LARGE SCALE GENOMIC DNA]</scope>
    <source>
        <strain evidence="4 5">KCTC 12363</strain>
    </source>
</reference>
<dbReference type="Pfam" id="PF02397">
    <property type="entry name" value="Bac_transf"/>
    <property type="match status" value="1"/>
</dbReference>
<comment type="similarity">
    <text evidence="1">Belongs to the bacterial sugar transferase family.</text>
</comment>
<sequence length="230" mass="27082">MEKFLRKRDEPEFLTNRLSGYITPEGKIFLSDQFNLKVKRAFDLIFSSLFILFIMPWLFPIIALLIRIDSKGPIIYKQLRHGRGNKTFRCYKFRTMIKNQESDTRQASRNDARVTRIGRFLRKSSLDEIPQFFNVLMGEMSVIGPRPHAVPMNYMFSTDISNYMFRHSVKPGISGLAQIKGFRGEILGFYDIYGRIKLDHFYIRNWSLVLDFKILFWTLGVFFNKNGAAY</sequence>
<keyword evidence="2" id="KW-1133">Transmembrane helix</keyword>
<feature type="transmembrane region" description="Helical" evidence="2">
    <location>
        <begin position="44"/>
        <end position="66"/>
    </location>
</feature>
<organism evidence="4 5">
    <name type="scientific">Cyclobacterium amurskyense</name>
    <dbReference type="NCBI Taxonomy" id="320787"/>
    <lineage>
        <taxon>Bacteria</taxon>
        <taxon>Pseudomonadati</taxon>
        <taxon>Bacteroidota</taxon>
        <taxon>Cytophagia</taxon>
        <taxon>Cytophagales</taxon>
        <taxon>Cyclobacteriaceae</taxon>
        <taxon>Cyclobacterium</taxon>
    </lineage>
</organism>
<dbReference type="GO" id="GO:0016780">
    <property type="term" value="F:phosphotransferase activity, for other substituted phosphate groups"/>
    <property type="evidence" value="ECO:0007669"/>
    <property type="project" value="TreeGrafter"/>
</dbReference>
<proteinExistence type="inferred from homology"/>
<dbReference type="RefSeq" id="WP_048640597.1">
    <property type="nucleotide sequence ID" value="NZ_CAXBGM010000039.1"/>
</dbReference>